<dbReference type="Pfam" id="PF02518">
    <property type="entry name" value="HATPase_c"/>
    <property type="match status" value="1"/>
</dbReference>
<dbReference type="Pfam" id="PF00563">
    <property type="entry name" value="EAL"/>
    <property type="match status" value="1"/>
</dbReference>
<dbReference type="CDD" id="cd17546">
    <property type="entry name" value="REC_hyHK_CKI1_RcsC-like"/>
    <property type="match status" value="1"/>
</dbReference>
<dbReference type="PANTHER" id="PTHR43047">
    <property type="entry name" value="TWO-COMPONENT HISTIDINE PROTEIN KINASE"/>
    <property type="match status" value="1"/>
</dbReference>
<dbReference type="Pfam" id="PF00512">
    <property type="entry name" value="HisKA"/>
    <property type="match status" value="1"/>
</dbReference>
<feature type="coiled-coil region" evidence="10">
    <location>
        <begin position="993"/>
        <end position="1023"/>
    </location>
</feature>
<dbReference type="SUPFAM" id="SSF52172">
    <property type="entry name" value="CheY-like"/>
    <property type="match status" value="2"/>
</dbReference>
<comment type="catalytic activity">
    <reaction evidence="1">
        <text>ATP + protein L-histidine = ADP + protein N-phospho-L-histidine.</text>
        <dbReference type="EC" id="2.7.13.3"/>
    </reaction>
</comment>
<feature type="modified residue" description="4-aspartylphosphate" evidence="9">
    <location>
        <position position="85"/>
    </location>
</feature>
<dbReference type="SUPFAM" id="SSF141868">
    <property type="entry name" value="EAL domain-like"/>
    <property type="match status" value="1"/>
</dbReference>
<protein>
    <recommendedName>
        <fullName evidence="3">Stage 0 sporulation protein A homolog</fullName>
        <ecNumber evidence="2">2.7.13.3</ecNumber>
    </recommendedName>
</protein>
<dbReference type="PROSITE" id="PS50110">
    <property type="entry name" value="RESPONSE_REGULATORY"/>
    <property type="match status" value="2"/>
</dbReference>
<evidence type="ECO:0000259" key="11">
    <source>
        <dbReference type="PROSITE" id="PS50109"/>
    </source>
</evidence>
<dbReference type="InterPro" id="IPR001789">
    <property type="entry name" value="Sig_transdc_resp-reg_receiver"/>
</dbReference>
<dbReference type="SMART" id="SM00052">
    <property type="entry name" value="EAL"/>
    <property type="match status" value="1"/>
</dbReference>
<dbReference type="Pfam" id="PF00990">
    <property type="entry name" value="GGDEF"/>
    <property type="match status" value="1"/>
</dbReference>
<evidence type="ECO:0000259" key="13">
    <source>
        <dbReference type="PROSITE" id="PS50883"/>
    </source>
</evidence>
<evidence type="ECO:0000256" key="2">
    <source>
        <dbReference type="ARBA" id="ARBA00012438"/>
    </source>
</evidence>
<dbReference type="InterPro" id="IPR003661">
    <property type="entry name" value="HisK_dim/P_dom"/>
</dbReference>
<dbReference type="InterPro" id="IPR005467">
    <property type="entry name" value="His_kinase_dom"/>
</dbReference>
<evidence type="ECO:0000259" key="14">
    <source>
        <dbReference type="PROSITE" id="PS50887"/>
    </source>
</evidence>
<evidence type="ECO:0000256" key="5">
    <source>
        <dbReference type="ARBA" id="ARBA00022679"/>
    </source>
</evidence>
<dbReference type="Gene3D" id="3.20.20.450">
    <property type="entry name" value="EAL domain"/>
    <property type="match status" value="1"/>
</dbReference>
<dbReference type="CDD" id="cd01948">
    <property type="entry name" value="EAL"/>
    <property type="match status" value="1"/>
</dbReference>
<dbReference type="Gene3D" id="1.10.287.130">
    <property type="match status" value="1"/>
</dbReference>
<dbReference type="GO" id="GO:0009927">
    <property type="term" value="F:histidine phosphotransfer kinase activity"/>
    <property type="evidence" value="ECO:0007669"/>
    <property type="project" value="TreeGrafter"/>
</dbReference>
<keyword evidence="5" id="KW-0808">Transferase</keyword>
<dbReference type="SUPFAM" id="SSF55874">
    <property type="entry name" value="ATPase domain of HSP90 chaperone/DNA topoisomerase II/histidine kinase"/>
    <property type="match status" value="1"/>
</dbReference>
<dbReference type="PROSITE" id="PS50887">
    <property type="entry name" value="GGDEF"/>
    <property type="match status" value="1"/>
</dbReference>
<dbReference type="InterPro" id="IPR036097">
    <property type="entry name" value="HisK_dim/P_sf"/>
</dbReference>
<accession>C0DA28</accession>
<dbReference type="Gene3D" id="3.40.50.2300">
    <property type="match status" value="2"/>
</dbReference>
<dbReference type="InterPro" id="IPR003594">
    <property type="entry name" value="HATPase_dom"/>
</dbReference>
<dbReference type="InterPro" id="IPR011006">
    <property type="entry name" value="CheY-like_superfamily"/>
</dbReference>
<dbReference type="PRINTS" id="PR00344">
    <property type="entry name" value="BCTRLSENSOR"/>
</dbReference>
<reference evidence="15 16" key="1">
    <citation type="submission" date="2009-02" db="EMBL/GenBank/DDBJ databases">
        <title>Draft genome sequence of Clostridium asparagiforme (DSM 15981).</title>
        <authorList>
            <person name="Sudarsanam P."/>
            <person name="Ley R."/>
            <person name="Guruge J."/>
            <person name="Turnbaugh P.J."/>
            <person name="Mahowald M."/>
            <person name="Liep D."/>
            <person name="Gordon J."/>
        </authorList>
    </citation>
    <scope>NUCLEOTIDE SEQUENCE [LARGE SCALE GENOMIC DNA]</scope>
    <source>
        <strain evidence="15 16">DSM 15981</strain>
    </source>
</reference>
<keyword evidence="6" id="KW-0418">Kinase</keyword>
<comment type="function">
    <text evidence="8">May play the central regulatory role in sporulation. It may be an element of the effector pathway responsible for the activation of sporulation genes in response to nutritional stress. Spo0A may act in concert with spo0H (a sigma factor) to control the expression of some genes that are critical to the sporulation process.</text>
</comment>
<dbReference type="InterPro" id="IPR001633">
    <property type="entry name" value="EAL_dom"/>
</dbReference>
<evidence type="ECO:0000256" key="4">
    <source>
        <dbReference type="ARBA" id="ARBA00022553"/>
    </source>
</evidence>
<dbReference type="InterPro" id="IPR043128">
    <property type="entry name" value="Rev_trsase/Diguanyl_cyclase"/>
</dbReference>
<dbReference type="InterPro" id="IPR036890">
    <property type="entry name" value="HATPase_C_sf"/>
</dbReference>
<dbReference type="InterPro" id="IPR029787">
    <property type="entry name" value="Nucleotide_cyclase"/>
</dbReference>
<dbReference type="GO" id="GO:0005886">
    <property type="term" value="C:plasma membrane"/>
    <property type="evidence" value="ECO:0007669"/>
    <property type="project" value="TreeGrafter"/>
</dbReference>
<dbReference type="HOGENOM" id="CLU_002641_0_0_9"/>
<feature type="domain" description="Response regulatory" evidence="12">
    <location>
        <begin position="1279"/>
        <end position="1400"/>
    </location>
</feature>
<feature type="modified residue" description="4-aspartylphosphate" evidence="9">
    <location>
        <position position="1331"/>
    </location>
</feature>
<gene>
    <name evidence="15" type="ORF">CLOSTASPAR_06128</name>
</gene>
<evidence type="ECO:0000259" key="12">
    <source>
        <dbReference type="PROSITE" id="PS50110"/>
    </source>
</evidence>
<evidence type="ECO:0000256" key="8">
    <source>
        <dbReference type="ARBA" id="ARBA00024867"/>
    </source>
</evidence>
<dbReference type="PROSITE" id="PS50109">
    <property type="entry name" value="HIS_KIN"/>
    <property type="match status" value="1"/>
</dbReference>
<evidence type="ECO:0000313" key="16">
    <source>
        <dbReference type="Proteomes" id="UP000004756"/>
    </source>
</evidence>
<dbReference type="SUPFAM" id="SSF47384">
    <property type="entry name" value="Homodimeric domain of signal transducing histidine kinase"/>
    <property type="match status" value="1"/>
</dbReference>
<keyword evidence="16" id="KW-1185">Reference proteome</keyword>
<evidence type="ECO:0000313" key="15">
    <source>
        <dbReference type="EMBL" id="EEG51819.1"/>
    </source>
</evidence>
<evidence type="ECO:0000256" key="7">
    <source>
        <dbReference type="ARBA" id="ARBA00023012"/>
    </source>
</evidence>
<dbReference type="SUPFAM" id="SSF55073">
    <property type="entry name" value="Nucleotide cyclase"/>
    <property type="match status" value="1"/>
</dbReference>
<proteinExistence type="predicted"/>
<dbReference type="SMART" id="SM00448">
    <property type="entry name" value="REC"/>
    <property type="match status" value="2"/>
</dbReference>
<feature type="domain" description="Response regulatory" evidence="12">
    <location>
        <begin position="35"/>
        <end position="152"/>
    </location>
</feature>
<dbReference type="InterPro" id="IPR000160">
    <property type="entry name" value="GGDEF_dom"/>
</dbReference>
<dbReference type="InterPro" id="IPR004358">
    <property type="entry name" value="Sig_transdc_His_kin-like_C"/>
</dbReference>
<evidence type="ECO:0000256" key="1">
    <source>
        <dbReference type="ARBA" id="ARBA00000085"/>
    </source>
</evidence>
<keyword evidence="4 9" id="KW-0597">Phosphoprotein</keyword>
<dbReference type="PANTHER" id="PTHR43047:SF64">
    <property type="entry name" value="HISTIDINE KINASE CONTAINING CHEY-HOMOLOGOUS RECEIVER DOMAIN AND PAS DOMAIN-RELATED"/>
    <property type="match status" value="1"/>
</dbReference>
<dbReference type="SMART" id="SM00267">
    <property type="entry name" value="GGDEF"/>
    <property type="match status" value="1"/>
</dbReference>
<comment type="caution">
    <text evidence="15">The sequence shown here is derived from an EMBL/GenBank/DDBJ whole genome shotgun (WGS) entry which is preliminary data.</text>
</comment>
<keyword evidence="10" id="KW-0175">Coiled coil</keyword>
<dbReference type="CDD" id="cd00082">
    <property type="entry name" value="HisKA"/>
    <property type="match status" value="1"/>
</dbReference>
<dbReference type="CDD" id="cd16922">
    <property type="entry name" value="HATPase_EvgS-ArcB-TorS-like"/>
    <property type="match status" value="1"/>
</dbReference>
<sequence length="1401" mass="157490">MYQPGTERQSVPITVTFAGEDGVGEKGIKNMLQRKILIVEDNELNRALLGNILEENYEVLEAENGQIALDVLEDHRDDIALILLDINMPVMDGYTFLSRIQSDASFSSIPVIVTTQSDSVADEVEALSHGATDFVTKPYNSQVILHRVASQIKLRESSAMLSLAQYDQLTGLYTKTFFYQRVKEILVLHPDRPYDLLYSNIENFKLVNDISGIPAGDMLLCKIAQMLSERVNPWGICGRIDADHFACLLERRWEYSQALFQRAEAEIREVTNMKNVVIRWGVYAIDDRSISVEQMCDRALLAANRIKGRYGKYYAAYDEALRSKLLREQAITDSMEAALAGEQFVLYVQPKYRVRDESLSGAEALVRWNHPELGFLPPGEFIALFEKNGFITRLDQYVWEHTCAVLHDWDLRGYPQIPVSVNVSRADIYNIDLAAVLVKLVNQYELEPSRLHLEITESSYTENPRQIIDTVDEMRRLGFIIEMDDFGSGYSSLNMLNKMPLDVLKLDMKFFQNESDRSVNRGILLFIMQLARWMQVDVVAEGVETREQVELLREIGCDFVQGYYYAKPMPCEEFEALFHKSAALPASGESAGSGPSGGSNASDLEQEPLYGRYRELLLRHYHRGDPGVLLVGHYGTKNGRILDLIDHTGSGLRQRFGTDRNAFFQGLAAFVVDAAERRALLSLCLDMPIAADVPGRDAERSVRCFIHLPGEETGRYIQFTINWLEVPGDQDVTVIFNMTDITEQVMAEYIPRRLSIAGCDLVMDVDLFKGTYRVLNFGNSKKMEDTQLHEGSYEKQAAHILRTQVVPRDQERVANLTDPEYILERLGREDSYWFHYSMFGEQQEILTKNMSISSIDLRLGRVCMARSDITDSLREQQAMLNVLALTFDLVSFIDIKSGGMTMFTRRTVQENLSPYYFVDYRSTVESIASFYVDQEGVISAREQFRLETMLLRLREEPAGYDFVAPYQTDGKVLYKQVSVMWGDRNRKTVCLVRADVTDMLAQERRKKEELEAALALAEEASRAKSHFLSAMSHDIRTPLNAVIGMTELAFAHIGERERVVDCLQTISLSSRHLLSLINNVLDMAKIERSSLVFSRMKIALPELAEQVSSIIALQAQNSGIRFRTDVNHIRHKAIFGDPLRLNQILLNILGNAVKFTPKGGTVEFLIEELPACSAPGMARYRFVVQDTGIGMGAEFAEHIFEPFSRGGDFGRAEGSGLGLSITKGLVDLMGGEISVETREHMGSTFRVELEFEPADAGAGPEYGGSPENPGQERALSGRRFLVAEDNAINAEILCELLQMQGALSVVCSDGAQALRAFQDAAMGTYDAILMDIQMPNMNGYEAARAIRSLEREDAGNIPIIAMTANAFAEDVQAALEAGMTAHIAKPIDLGILLFELNRILR</sequence>
<feature type="domain" description="Histidine kinase" evidence="11">
    <location>
        <begin position="1030"/>
        <end position="1253"/>
    </location>
</feature>
<dbReference type="EC" id="2.7.13.3" evidence="2"/>
<organism evidence="15 16">
    <name type="scientific">[Clostridium] asparagiforme DSM 15981</name>
    <dbReference type="NCBI Taxonomy" id="518636"/>
    <lineage>
        <taxon>Bacteria</taxon>
        <taxon>Bacillati</taxon>
        <taxon>Bacillota</taxon>
        <taxon>Clostridia</taxon>
        <taxon>Lachnospirales</taxon>
        <taxon>Lachnospiraceae</taxon>
        <taxon>Enterocloster</taxon>
    </lineage>
</organism>
<dbReference type="Gene3D" id="3.30.70.270">
    <property type="match status" value="1"/>
</dbReference>
<dbReference type="Proteomes" id="UP000004756">
    <property type="component" value="Unassembled WGS sequence"/>
</dbReference>
<feature type="domain" description="GGDEF" evidence="14">
    <location>
        <begin position="192"/>
        <end position="319"/>
    </location>
</feature>
<evidence type="ECO:0000256" key="6">
    <source>
        <dbReference type="ARBA" id="ARBA00022777"/>
    </source>
</evidence>
<dbReference type="PROSITE" id="PS50883">
    <property type="entry name" value="EAL"/>
    <property type="match status" value="1"/>
</dbReference>
<evidence type="ECO:0000256" key="9">
    <source>
        <dbReference type="PROSITE-ProRule" id="PRU00169"/>
    </source>
</evidence>
<dbReference type="EMBL" id="ACCJ01000519">
    <property type="protein sequence ID" value="EEG51819.1"/>
    <property type="molecule type" value="Genomic_DNA"/>
</dbReference>
<dbReference type="SMART" id="SM00387">
    <property type="entry name" value="HATPase_c"/>
    <property type="match status" value="1"/>
</dbReference>
<dbReference type="InterPro" id="IPR035919">
    <property type="entry name" value="EAL_sf"/>
</dbReference>
<feature type="domain" description="EAL" evidence="13">
    <location>
        <begin position="328"/>
        <end position="582"/>
    </location>
</feature>
<evidence type="ECO:0000256" key="10">
    <source>
        <dbReference type="SAM" id="Coils"/>
    </source>
</evidence>
<dbReference type="Pfam" id="PF00072">
    <property type="entry name" value="Response_reg"/>
    <property type="match status" value="2"/>
</dbReference>
<dbReference type="SMART" id="SM00388">
    <property type="entry name" value="HisKA"/>
    <property type="match status" value="1"/>
</dbReference>
<keyword evidence="7" id="KW-0902">Two-component regulatory system</keyword>
<dbReference type="Gene3D" id="3.30.565.10">
    <property type="entry name" value="Histidine kinase-like ATPase, C-terminal domain"/>
    <property type="match status" value="1"/>
</dbReference>
<evidence type="ECO:0000256" key="3">
    <source>
        <dbReference type="ARBA" id="ARBA00018672"/>
    </source>
</evidence>
<name>C0DA28_9FIRM</name>
<dbReference type="GO" id="GO:0000155">
    <property type="term" value="F:phosphorelay sensor kinase activity"/>
    <property type="evidence" value="ECO:0007669"/>
    <property type="project" value="InterPro"/>
</dbReference>
<dbReference type="NCBIfam" id="TIGR00254">
    <property type="entry name" value="GGDEF"/>
    <property type="match status" value="1"/>
</dbReference>